<dbReference type="GO" id="GO:0006508">
    <property type="term" value="P:proteolysis"/>
    <property type="evidence" value="ECO:0007669"/>
    <property type="project" value="UniProtKB-KW"/>
</dbReference>
<dbReference type="GO" id="GO:0071555">
    <property type="term" value="P:cell wall organization"/>
    <property type="evidence" value="ECO:0007669"/>
    <property type="project" value="UniProtKB-KW"/>
</dbReference>
<evidence type="ECO:0000259" key="17">
    <source>
        <dbReference type="SMART" id="SM00936"/>
    </source>
</evidence>
<evidence type="ECO:0000256" key="13">
    <source>
        <dbReference type="PIRSR" id="PIRSR618044-1"/>
    </source>
</evidence>
<dbReference type="OrthoDB" id="9791132at2"/>
<evidence type="ECO:0000256" key="2">
    <source>
        <dbReference type="ARBA" id="ARBA00004752"/>
    </source>
</evidence>
<proteinExistence type="inferred from homology"/>
<keyword evidence="6" id="KW-0645">Protease</keyword>
<dbReference type="KEGG" id="fwa:DCMF_04890"/>
<dbReference type="Gene3D" id="3.40.710.10">
    <property type="entry name" value="DD-peptidase/beta-lactamase superfamily"/>
    <property type="match status" value="1"/>
</dbReference>
<keyword evidence="19" id="KW-1185">Reference proteome</keyword>
<evidence type="ECO:0000256" key="1">
    <source>
        <dbReference type="ARBA" id="ARBA00003217"/>
    </source>
</evidence>
<dbReference type="PANTHER" id="PTHR21581:SF6">
    <property type="entry name" value="TRAFFICKING PROTEIN PARTICLE COMPLEX SUBUNIT 12"/>
    <property type="match status" value="1"/>
</dbReference>
<feature type="active site" description="Proton acceptor" evidence="13">
    <location>
        <position position="62"/>
    </location>
</feature>
<dbReference type="EMBL" id="CP017634">
    <property type="protein sequence ID" value="ATW24212.1"/>
    <property type="molecule type" value="Genomic_DNA"/>
</dbReference>
<evidence type="ECO:0000256" key="7">
    <source>
        <dbReference type="ARBA" id="ARBA00022729"/>
    </source>
</evidence>
<protein>
    <recommendedName>
        <fullName evidence="4">serine-type D-Ala-D-Ala carboxypeptidase</fullName>
        <ecNumber evidence="4">3.4.16.4</ecNumber>
    </recommendedName>
</protein>
<reference evidence="18 19" key="1">
    <citation type="submission" date="2016-10" db="EMBL/GenBank/DDBJ databases">
        <title>Complete Genome Sequence of Peptococcaceae strain DCMF.</title>
        <authorList>
            <person name="Edwards R.J."/>
            <person name="Holland S.I."/>
            <person name="Deshpande N.P."/>
            <person name="Wong Y.K."/>
            <person name="Ertan H."/>
            <person name="Manefield M."/>
            <person name="Russell T.L."/>
            <person name="Lee M.J."/>
        </authorList>
    </citation>
    <scope>NUCLEOTIDE SEQUENCE [LARGE SCALE GENOMIC DNA]</scope>
    <source>
        <strain evidence="18 19">DCMF</strain>
    </source>
</reference>
<evidence type="ECO:0000313" key="18">
    <source>
        <dbReference type="EMBL" id="ATW24212.1"/>
    </source>
</evidence>
<evidence type="ECO:0000256" key="8">
    <source>
        <dbReference type="ARBA" id="ARBA00022801"/>
    </source>
</evidence>
<dbReference type="SMART" id="SM00936">
    <property type="entry name" value="PBP5_C"/>
    <property type="match status" value="1"/>
</dbReference>
<dbReference type="Pfam" id="PF00768">
    <property type="entry name" value="Peptidase_S11"/>
    <property type="match status" value="1"/>
</dbReference>
<evidence type="ECO:0000256" key="6">
    <source>
        <dbReference type="ARBA" id="ARBA00022670"/>
    </source>
</evidence>
<accession>A0A3G1KP21</accession>
<dbReference type="InterPro" id="IPR015956">
    <property type="entry name" value="Peniciliin-bd_prot_C_sf"/>
</dbReference>
<dbReference type="InterPro" id="IPR018044">
    <property type="entry name" value="Peptidase_S11"/>
</dbReference>
<dbReference type="InterPro" id="IPR037167">
    <property type="entry name" value="Peptidase_S11_C_sf"/>
</dbReference>
<keyword evidence="8" id="KW-0378">Hydrolase</keyword>
<feature type="domain" description="Peptidase S11 D-Ala-D-Ala carboxypeptidase A C-terminal" evidence="17">
    <location>
        <begin position="266"/>
        <end position="357"/>
    </location>
</feature>
<feature type="chain" id="PRO_5039568283" description="serine-type D-Ala-D-Ala carboxypeptidase" evidence="16">
    <location>
        <begin position="26"/>
        <end position="373"/>
    </location>
</feature>
<dbReference type="Pfam" id="PF07943">
    <property type="entry name" value="PBP5_C"/>
    <property type="match status" value="1"/>
</dbReference>
<evidence type="ECO:0000256" key="3">
    <source>
        <dbReference type="ARBA" id="ARBA00007164"/>
    </source>
</evidence>
<dbReference type="GO" id="GO:0008360">
    <property type="term" value="P:regulation of cell shape"/>
    <property type="evidence" value="ECO:0007669"/>
    <property type="project" value="UniProtKB-KW"/>
</dbReference>
<keyword evidence="7 16" id="KW-0732">Signal</keyword>
<comment type="function">
    <text evidence="1">Removes C-terminal D-alanyl residues from sugar-peptide cell wall precursors.</text>
</comment>
<evidence type="ECO:0000256" key="4">
    <source>
        <dbReference type="ARBA" id="ARBA00012448"/>
    </source>
</evidence>
<feature type="active site" description="Acyl-ester intermediate" evidence="13">
    <location>
        <position position="59"/>
    </location>
</feature>
<evidence type="ECO:0000256" key="10">
    <source>
        <dbReference type="ARBA" id="ARBA00022984"/>
    </source>
</evidence>
<dbReference type="SUPFAM" id="SSF69189">
    <property type="entry name" value="Penicillin-binding protein associated domain"/>
    <property type="match status" value="1"/>
</dbReference>
<evidence type="ECO:0000256" key="12">
    <source>
        <dbReference type="ARBA" id="ARBA00034000"/>
    </source>
</evidence>
<evidence type="ECO:0000256" key="9">
    <source>
        <dbReference type="ARBA" id="ARBA00022960"/>
    </source>
</evidence>
<keyword evidence="9" id="KW-0133">Cell shape</keyword>
<comment type="similarity">
    <text evidence="3 15">Belongs to the peptidase S11 family.</text>
</comment>
<keyword evidence="5" id="KW-0121">Carboxypeptidase</keyword>
<sequence>MIIMNRFLFYLFLFTLSLISLPVLASAPVIQAKAAVLMDMKTGQVVWERNSRDPLPPASTTKVLTAILAYDMGNTNKLCAVSPKAASVGEASIHLKAGEKILLGDLLKGALICSGNDACVAIAENVSGSESLFVQWMNLKAKILGAGSSEFVNTNGLPAKDHYVTAYDLALISRYAMQNPQFSAVVGSRYQTIGQGTSKRYLKSTNKLLWQYPGCIGIKTGTTVSAGPCLVSAGERGEKKFLSVVLNSPDRFGDSSKLLDYGLEDFSSRTLFHRGDLIRTVPVINGMKKTVAVIISQDETVVLPKQQTKVPQTEIFIQEQLAAPVQKGQSLGHIDVLDNNRGLLSRINIVADESIPERLTLWEKLKRLCQLVI</sequence>
<comment type="catalytic activity">
    <reaction evidence="12">
        <text>Preferential cleavage: (Ac)2-L-Lys-D-Ala-|-D-Ala. Also transpeptidation of peptidyl-alanyl moieties that are N-acyl substituents of D-alanine.</text>
        <dbReference type="EC" id="3.4.16.4"/>
    </reaction>
</comment>
<dbReference type="InterPro" id="IPR001967">
    <property type="entry name" value="Peptidase_S11_N"/>
</dbReference>
<dbReference type="PRINTS" id="PR00725">
    <property type="entry name" value="DADACBPTASE1"/>
</dbReference>
<dbReference type="PANTHER" id="PTHR21581">
    <property type="entry name" value="D-ALANYL-D-ALANINE CARBOXYPEPTIDASE"/>
    <property type="match status" value="1"/>
</dbReference>
<dbReference type="InterPro" id="IPR012907">
    <property type="entry name" value="Peptidase_S11_C"/>
</dbReference>
<dbReference type="Gene3D" id="2.60.410.10">
    <property type="entry name" value="D-Ala-D-Ala carboxypeptidase, C-terminal domain"/>
    <property type="match status" value="1"/>
</dbReference>
<feature type="signal peptide" evidence="16">
    <location>
        <begin position="1"/>
        <end position="25"/>
    </location>
</feature>
<evidence type="ECO:0000256" key="5">
    <source>
        <dbReference type="ARBA" id="ARBA00022645"/>
    </source>
</evidence>
<dbReference type="SUPFAM" id="SSF56601">
    <property type="entry name" value="beta-lactamase/transpeptidase-like"/>
    <property type="match status" value="1"/>
</dbReference>
<feature type="active site" evidence="13">
    <location>
        <position position="114"/>
    </location>
</feature>
<evidence type="ECO:0000256" key="15">
    <source>
        <dbReference type="RuleBase" id="RU004016"/>
    </source>
</evidence>
<evidence type="ECO:0000256" key="14">
    <source>
        <dbReference type="PIRSR" id="PIRSR618044-2"/>
    </source>
</evidence>
<dbReference type="AlphaFoldDB" id="A0A3G1KP21"/>
<dbReference type="EC" id="3.4.16.4" evidence="4"/>
<dbReference type="InterPro" id="IPR012338">
    <property type="entry name" value="Beta-lactam/transpept-like"/>
</dbReference>
<comment type="pathway">
    <text evidence="2">Cell wall biogenesis; peptidoglycan biosynthesis.</text>
</comment>
<gene>
    <name evidence="18" type="ORF">DCMF_04890</name>
</gene>
<feature type="binding site" evidence="14">
    <location>
        <position position="219"/>
    </location>
    <ligand>
        <name>substrate</name>
    </ligand>
</feature>
<evidence type="ECO:0000256" key="11">
    <source>
        <dbReference type="ARBA" id="ARBA00023316"/>
    </source>
</evidence>
<dbReference type="RefSeq" id="WP_148133387.1">
    <property type="nucleotide sequence ID" value="NZ_CP017634.1"/>
</dbReference>
<dbReference type="UniPathway" id="UPA00219"/>
<name>A0A3G1KP21_FORW1</name>
<keyword evidence="10" id="KW-0573">Peptidoglycan synthesis</keyword>
<keyword evidence="11" id="KW-0961">Cell wall biogenesis/degradation</keyword>
<evidence type="ECO:0000256" key="16">
    <source>
        <dbReference type="SAM" id="SignalP"/>
    </source>
</evidence>
<dbReference type="GO" id="GO:0009002">
    <property type="term" value="F:serine-type D-Ala-D-Ala carboxypeptidase activity"/>
    <property type="evidence" value="ECO:0007669"/>
    <property type="project" value="UniProtKB-EC"/>
</dbReference>
<dbReference type="Proteomes" id="UP000323521">
    <property type="component" value="Chromosome"/>
</dbReference>
<evidence type="ECO:0000313" key="19">
    <source>
        <dbReference type="Proteomes" id="UP000323521"/>
    </source>
</evidence>
<organism evidence="18 19">
    <name type="scientific">Formimonas warabiya</name>
    <dbReference type="NCBI Taxonomy" id="1761012"/>
    <lineage>
        <taxon>Bacteria</taxon>
        <taxon>Bacillati</taxon>
        <taxon>Bacillota</taxon>
        <taxon>Clostridia</taxon>
        <taxon>Eubacteriales</taxon>
        <taxon>Peptococcaceae</taxon>
        <taxon>Candidatus Formimonas</taxon>
    </lineage>
</organism>
<dbReference type="GO" id="GO:0009252">
    <property type="term" value="P:peptidoglycan biosynthetic process"/>
    <property type="evidence" value="ECO:0007669"/>
    <property type="project" value="UniProtKB-UniPathway"/>
</dbReference>